<dbReference type="AlphaFoldDB" id="A0A941F2Y3"/>
<sequence length="100" mass="11699">MVSYHVFIERLADWFMLLFLDPGYLNDMETEVNRHRVIAKTKKVIIGFKRPILELSNVLKEKVTKCGKSVLHICQQAIIIVPELMVQPLRSQALMAQWLY</sequence>
<reference evidence="1" key="2">
    <citation type="submission" date="2021-04" db="EMBL/GenBank/DDBJ databases">
        <authorList>
            <person name="Zhang T."/>
            <person name="Zhang Y."/>
            <person name="Lu D."/>
            <person name="Zuo D."/>
            <person name="Du Z."/>
        </authorList>
    </citation>
    <scope>NUCLEOTIDE SEQUENCE</scope>
    <source>
        <strain evidence="1">JR1</strain>
    </source>
</reference>
<evidence type="ECO:0000313" key="1">
    <source>
        <dbReference type="EMBL" id="MBR8535766.1"/>
    </source>
</evidence>
<protein>
    <submittedName>
        <fullName evidence="1">Uncharacterized protein</fullName>
    </submittedName>
</protein>
<keyword evidence="2" id="KW-1185">Reference proteome</keyword>
<evidence type="ECO:0000313" key="2">
    <source>
        <dbReference type="Proteomes" id="UP000679220"/>
    </source>
</evidence>
<accession>A0A941F2Y3</accession>
<proteinExistence type="predicted"/>
<dbReference type="EMBL" id="JAGTAR010000012">
    <property type="protein sequence ID" value="MBR8535766.1"/>
    <property type="molecule type" value="Genomic_DNA"/>
</dbReference>
<name>A0A941F2Y3_9BACT</name>
<organism evidence="1 2">
    <name type="scientific">Carboxylicivirga sediminis</name>
    <dbReference type="NCBI Taxonomy" id="2006564"/>
    <lineage>
        <taxon>Bacteria</taxon>
        <taxon>Pseudomonadati</taxon>
        <taxon>Bacteroidota</taxon>
        <taxon>Bacteroidia</taxon>
        <taxon>Marinilabiliales</taxon>
        <taxon>Marinilabiliaceae</taxon>
        <taxon>Carboxylicivirga</taxon>
    </lineage>
</organism>
<gene>
    <name evidence="1" type="ORF">KDU71_09380</name>
</gene>
<dbReference type="RefSeq" id="WP_212190033.1">
    <property type="nucleotide sequence ID" value="NZ_JAGTAR010000012.1"/>
</dbReference>
<comment type="caution">
    <text evidence="1">The sequence shown here is derived from an EMBL/GenBank/DDBJ whole genome shotgun (WGS) entry which is preliminary data.</text>
</comment>
<dbReference type="Proteomes" id="UP000679220">
    <property type="component" value="Unassembled WGS sequence"/>
</dbReference>
<reference evidence="1" key="1">
    <citation type="journal article" date="2018" name="Int. J. Syst. Evol. Microbiol.">
        <title>Carboxylicivirga sediminis sp. nov., isolated from coastal sediment.</title>
        <authorList>
            <person name="Wang F.Q."/>
            <person name="Ren L.H."/>
            <person name="Zou R.J."/>
            <person name="Sun Y.Z."/>
            <person name="Liu X.J."/>
            <person name="Jiang F."/>
            <person name="Liu L.J."/>
        </authorList>
    </citation>
    <scope>NUCLEOTIDE SEQUENCE</scope>
    <source>
        <strain evidence="1">JR1</strain>
    </source>
</reference>